<feature type="transmembrane region" description="Helical" evidence="7">
    <location>
        <begin position="138"/>
        <end position="157"/>
    </location>
</feature>
<dbReference type="InterPro" id="IPR018076">
    <property type="entry name" value="T2SS_GspF_dom"/>
</dbReference>
<keyword evidence="3" id="KW-1003">Cell membrane</keyword>
<dbReference type="Proteomes" id="UP000294829">
    <property type="component" value="Unassembled WGS sequence"/>
</dbReference>
<accession>A0A4R5W1X1</accession>
<feature type="domain" description="Type II secretion system protein GspF" evidence="8">
    <location>
        <begin position="200"/>
        <end position="310"/>
    </location>
</feature>
<dbReference type="PANTHER" id="PTHR30012:SF0">
    <property type="entry name" value="TYPE II SECRETION SYSTEM PROTEIN F-RELATED"/>
    <property type="match status" value="1"/>
</dbReference>
<reference evidence="9 10" key="1">
    <citation type="submission" date="2019-03" db="EMBL/GenBank/DDBJ databases">
        <title>Sapientia aquatica gen. nov., sp. nov., isolated from a crater lake.</title>
        <authorList>
            <person name="Felfoldi T."/>
            <person name="Szabo A."/>
            <person name="Toth E."/>
            <person name="Schumann P."/>
            <person name="Keki Z."/>
            <person name="Marialigeti K."/>
            <person name="Mathe I."/>
        </authorList>
    </citation>
    <scope>NUCLEOTIDE SEQUENCE [LARGE SCALE GENOMIC DNA]</scope>
    <source>
        <strain evidence="9 10">SA-152</strain>
    </source>
</reference>
<comment type="similarity">
    <text evidence="2">Belongs to the GSP F family.</text>
</comment>
<dbReference type="OrthoDB" id="8750382at2"/>
<comment type="subcellular location">
    <subcellularLocation>
        <location evidence="1">Cell membrane</location>
        <topology evidence="1">Multi-pass membrane protein</topology>
    </subcellularLocation>
</comment>
<dbReference type="PANTHER" id="PTHR30012">
    <property type="entry name" value="GENERAL SECRETION PATHWAY PROTEIN"/>
    <property type="match status" value="1"/>
</dbReference>
<keyword evidence="10" id="KW-1185">Reference proteome</keyword>
<sequence>MAHSPIAIQVRATMFVHLAAMEKAGLPADKSFAHLQLPAALQPRVVATRKLITRGKDIATAGFTSGLFSEIEYQLLRAATDAGSPALTYQRLAQRYEQKARAASQIKSRLALPTLMLLAALLIQPLPALVAGSITGSAYLWGVIRPFLALAGLFFVGRFSWKRLQNQTDKPTSIQISLTRLLASLPVIGTLLVQANVRDFYENLALLLEAGVPMLDALPKATKTVSLCTIRTDFAQLLPHVTRGAPLSQAVVNLHYKTKNPAHPYIQTGEASGTLPEMLLRFADGESESVAQRQAMLAEWLPRLVYGAVAAWMAYQILQSHIL</sequence>
<comment type="caution">
    <text evidence="9">The sequence shown here is derived from an EMBL/GenBank/DDBJ whole genome shotgun (WGS) entry which is preliminary data.</text>
</comment>
<dbReference type="AlphaFoldDB" id="A0A4R5W1X1"/>
<name>A0A4R5W1X1_9BURK</name>
<evidence type="ECO:0000256" key="7">
    <source>
        <dbReference type="SAM" id="Phobius"/>
    </source>
</evidence>
<evidence type="ECO:0000256" key="2">
    <source>
        <dbReference type="ARBA" id="ARBA00005745"/>
    </source>
</evidence>
<organism evidence="9 10">
    <name type="scientific">Sapientia aquatica</name>
    <dbReference type="NCBI Taxonomy" id="1549640"/>
    <lineage>
        <taxon>Bacteria</taxon>
        <taxon>Pseudomonadati</taxon>
        <taxon>Pseudomonadota</taxon>
        <taxon>Betaproteobacteria</taxon>
        <taxon>Burkholderiales</taxon>
        <taxon>Oxalobacteraceae</taxon>
        <taxon>Sapientia</taxon>
    </lineage>
</organism>
<protein>
    <submittedName>
        <fullName evidence="9">Type II secretion system protein</fullName>
    </submittedName>
</protein>
<gene>
    <name evidence="9" type="ORF">E2I14_10910</name>
</gene>
<dbReference type="GO" id="GO:0005886">
    <property type="term" value="C:plasma membrane"/>
    <property type="evidence" value="ECO:0007669"/>
    <property type="project" value="UniProtKB-SubCell"/>
</dbReference>
<dbReference type="InterPro" id="IPR042094">
    <property type="entry name" value="T2SS_GspF_sf"/>
</dbReference>
<evidence type="ECO:0000313" key="10">
    <source>
        <dbReference type="Proteomes" id="UP000294829"/>
    </source>
</evidence>
<evidence type="ECO:0000259" key="8">
    <source>
        <dbReference type="Pfam" id="PF00482"/>
    </source>
</evidence>
<dbReference type="RefSeq" id="WP_133328339.1">
    <property type="nucleotide sequence ID" value="NZ_SMYL01000004.1"/>
</dbReference>
<keyword evidence="4 7" id="KW-0812">Transmembrane</keyword>
<evidence type="ECO:0000256" key="3">
    <source>
        <dbReference type="ARBA" id="ARBA00022475"/>
    </source>
</evidence>
<dbReference type="EMBL" id="SMYL01000004">
    <property type="protein sequence ID" value="TDK66092.1"/>
    <property type="molecule type" value="Genomic_DNA"/>
</dbReference>
<dbReference type="Gene3D" id="1.20.81.30">
    <property type="entry name" value="Type II secretion system (T2SS), domain F"/>
    <property type="match status" value="2"/>
</dbReference>
<feature type="domain" description="Type II secretion system protein GspF" evidence="8">
    <location>
        <begin position="17"/>
        <end position="123"/>
    </location>
</feature>
<evidence type="ECO:0000256" key="6">
    <source>
        <dbReference type="ARBA" id="ARBA00023136"/>
    </source>
</evidence>
<evidence type="ECO:0000256" key="5">
    <source>
        <dbReference type="ARBA" id="ARBA00022989"/>
    </source>
</evidence>
<dbReference type="InterPro" id="IPR003004">
    <property type="entry name" value="GspF/PilC"/>
</dbReference>
<feature type="transmembrane region" description="Helical" evidence="7">
    <location>
        <begin position="110"/>
        <end position="132"/>
    </location>
</feature>
<keyword evidence="5 7" id="KW-1133">Transmembrane helix</keyword>
<keyword evidence="6 7" id="KW-0472">Membrane</keyword>
<evidence type="ECO:0000256" key="4">
    <source>
        <dbReference type="ARBA" id="ARBA00022692"/>
    </source>
</evidence>
<dbReference type="Pfam" id="PF00482">
    <property type="entry name" value="T2SSF"/>
    <property type="match status" value="2"/>
</dbReference>
<proteinExistence type="inferred from homology"/>
<evidence type="ECO:0000256" key="1">
    <source>
        <dbReference type="ARBA" id="ARBA00004651"/>
    </source>
</evidence>
<evidence type="ECO:0000313" key="9">
    <source>
        <dbReference type="EMBL" id="TDK66092.1"/>
    </source>
</evidence>